<comment type="caution">
    <text evidence="2">The sequence shown here is derived from an EMBL/GenBank/DDBJ whole genome shotgun (WGS) entry which is preliminary data.</text>
</comment>
<name>A0A927BHX3_STRGL</name>
<dbReference type="InterPro" id="IPR040547">
    <property type="entry name" value="CdiI"/>
</dbReference>
<reference evidence="2" key="1">
    <citation type="journal article" date="2020" name="PLoS ONE">
        <title>Isolation and characterization of Streptomyces bacteriophages and Streptomyces strains encoding biosynthetic arsenals: Streptomyces strains and phages for antibiotic discovery.</title>
        <authorList>
            <person name="Montano E.T."/>
            <person name="Nideffer J.F."/>
            <person name="Brumage L."/>
            <person name="Erb M."/>
            <person name="Derman A.I."/>
            <person name="Davis J.P."/>
            <person name="Estrada E."/>
            <person name="Fu S."/>
            <person name="Le D."/>
            <person name="Vuppala A."/>
            <person name="Tran C."/>
            <person name="Luterstein E."/>
            <person name="Lakkaraju S."/>
            <person name="Panchagnula S."/>
            <person name="Ren C."/>
            <person name="Doan J."/>
            <person name="Tran S."/>
            <person name="Soriano J."/>
            <person name="Fujita Y."/>
            <person name="Gutala P."/>
            <person name="Fujii Q."/>
            <person name="Lee M."/>
            <person name="Bui A."/>
            <person name="Villarreal C."/>
            <person name="Shing S.R."/>
            <person name="Kim S."/>
            <person name="Freeman D."/>
            <person name="Racha V."/>
            <person name="Ho A."/>
            <person name="Kumar P."/>
            <person name="Falah K."/>
            <person name="Dawson T."/>
            <person name="Enustun E."/>
            <person name="Prichard A."/>
            <person name="Gomez A."/>
            <person name="Khanna K."/>
            <person name="Trigg S."/>
            <person name="Fernandez L."/>
            <person name="Pogliano K."/>
            <person name="Pogliano J."/>
        </authorList>
    </citation>
    <scope>NUCLEOTIDE SEQUENCE</scope>
    <source>
        <strain evidence="2">QF2</strain>
    </source>
</reference>
<organism evidence="2">
    <name type="scientific">Streptomyces globisporus</name>
    <dbReference type="NCBI Taxonomy" id="1908"/>
    <lineage>
        <taxon>Bacteria</taxon>
        <taxon>Bacillati</taxon>
        <taxon>Actinomycetota</taxon>
        <taxon>Actinomycetes</taxon>
        <taxon>Kitasatosporales</taxon>
        <taxon>Streptomycetaceae</taxon>
        <taxon>Streptomyces</taxon>
    </lineage>
</organism>
<sequence>MVNPGDLRRPVRADTPNGREHKMSRKIDETKSLEQIEGIKWPAPPPDATGLVKASYELRKLPMGRLDAHELSRLIGQDIGVPSLLPIALDLLRRTAHDQSLSDFYDDDLLTAALTRRSHVWRSNPGWVTEMKEIIAALDGISSYIREDIQKFLKESSSQK</sequence>
<dbReference type="EMBL" id="JACWUS010000001">
    <property type="protein sequence ID" value="MBD2827288.1"/>
    <property type="molecule type" value="Genomic_DNA"/>
</dbReference>
<evidence type="ECO:0000313" key="2">
    <source>
        <dbReference type="EMBL" id="MBD2827288.1"/>
    </source>
</evidence>
<dbReference type="AlphaFoldDB" id="A0A927BHX3"/>
<gene>
    <name evidence="2" type="ORF">ID875_00145</name>
</gene>
<dbReference type="CDD" id="cd20691">
    <property type="entry name" value="CdiI_EC536-like"/>
    <property type="match status" value="1"/>
</dbReference>
<feature type="region of interest" description="Disordered" evidence="1">
    <location>
        <begin position="1"/>
        <end position="26"/>
    </location>
</feature>
<dbReference type="Pfam" id="PF18616">
    <property type="entry name" value="CdiI_3"/>
    <property type="match status" value="1"/>
</dbReference>
<protein>
    <submittedName>
        <fullName evidence="2">Uncharacterized protein</fullName>
    </submittedName>
</protein>
<evidence type="ECO:0000256" key="1">
    <source>
        <dbReference type="SAM" id="MobiDB-lite"/>
    </source>
</evidence>
<proteinExistence type="predicted"/>
<accession>A0A927BHX3</accession>